<dbReference type="InterPro" id="IPR016156">
    <property type="entry name" value="FAD/NAD-linked_Rdtase_dimer_sf"/>
</dbReference>
<keyword evidence="16" id="KW-0547">Nucleotide-binding</keyword>
<protein>
    <recommendedName>
        <fullName evidence="4">Mercuric reductase</fullName>
        <ecNumber evidence="3">1.16.1.1</ecNumber>
    </recommendedName>
    <alternativeName>
        <fullName evidence="14">Hg(II) reductase</fullName>
    </alternativeName>
</protein>
<dbReference type="InterPro" id="IPR023753">
    <property type="entry name" value="FAD/NAD-binding_dom"/>
</dbReference>
<keyword evidence="6 18" id="KW-0285">Flavoprotein</keyword>
<dbReference type="KEGG" id="geo:Geob_1001"/>
<evidence type="ECO:0000256" key="16">
    <source>
        <dbReference type="PIRSR" id="PIRSR000350-3"/>
    </source>
</evidence>
<dbReference type="GO" id="GO:0050787">
    <property type="term" value="P:detoxification of mercury ion"/>
    <property type="evidence" value="ECO:0007669"/>
    <property type="project" value="InterPro"/>
</dbReference>
<accession>B9M2I3</accession>
<comment type="subunit">
    <text evidence="2">Homodimer.</text>
</comment>
<dbReference type="Gene3D" id="3.30.390.30">
    <property type="match status" value="1"/>
</dbReference>
<dbReference type="EMBL" id="CP001390">
    <property type="protein sequence ID" value="ACM19362.1"/>
    <property type="molecule type" value="Genomic_DNA"/>
</dbReference>
<keyword evidence="8 16" id="KW-0274">FAD</keyword>
<feature type="binding site" evidence="16">
    <location>
        <position position="307"/>
    </location>
    <ligand>
        <name>FAD</name>
        <dbReference type="ChEBI" id="CHEBI:57692"/>
    </ligand>
</feature>
<feature type="binding site" evidence="16">
    <location>
        <begin position="176"/>
        <end position="183"/>
    </location>
    <ligand>
        <name>NAD(+)</name>
        <dbReference type="ChEBI" id="CHEBI:57540"/>
    </ligand>
</feature>
<comment type="catalytic activity">
    <reaction evidence="15">
        <text>Hg + NADP(+) + H(+) = Hg(2+) + NADPH</text>
        <dbReference type="Rhea" id="RHEA:23856"/>
        <dbReference type="ChEBI" id="CHEBI:15378"/>
        <dbReference type="ChEBI" id="CHEBI:16170"/>
        <dbReference type="ChEBI" id="CHEBI:16793"/>
        <dbReference type="ChEBI" id="CHEBI:57783"/>
        <dbReference type="ChEBI" id="CHEBI:58349"/>
        <dbReference type="EC" id="1.16.1.1"/>
    </reaction>
</comment>
<keyword evidence="16" id="KW-0520">NAD</keyword>
<keyword evidence="12" id="KW-1015">Disulfide bond</keyword>
<evidence type="ECO:0000256" key="3">
    <source>
        <dbReference type="ARBA" id="ARBA00012661"/>
    </source>
</evidence>
<dbReference type="PROSITE" id="PS00076">
    <property type="entry name" value="PYRIDINE_REDOX_1"/>
    <property type="match status" value="1"/>
</dbReference>
<feature type="disulfide bond" description="Redox-active" evidence="17">
    <location>
        <begin position="41"/>
        <end position="46"/>
    </location>
</feature>
<dbReference type="InterPro" id="IPR012999">
    <property type="entry name" value="Pyr_OxRdtase_I_AS"/>
</dbReference>
<keyword evidence="5" id="KW-0475">Mercuric resistance</keyword>
<dbReference type="AlphaFoldDB" id="B9M2I3"/>
<evidence type="ECO:0000256" key="12">
    <source>
        <dbReference type="ARBA" id="ARBA00023157"/>
    </source>
</evidence>
<evidence type="ECO:0000256" key="14">
    <source>
        <dbReference type="ARBA" id="ARBA00031725"/>
    </source>
</evidence>
<dbReference type="PIRSF" id="PIRSF000350">
    <property type="entry name" value="Mercury_reductase_MerA"/>
    <property type="match status" value="1"/>
</dbReference>
<dbReference type="Gene3D" id="3.50.50.60">
    <property type="entry name" value="FAD/NAD(P)-binding domain"/>
    <property type="match status" value="2"/>
</dbReference>
<evidence type="ECO:0000256" key="7">
    <source>
        <dbReference type="ARBA" id="ARBA00022723"/>
    </source>
</evidence>
<feature type="binding site" evidence="16">
    <location>
        <position position="266"/>
    </location>
    <ligand>
        <name>NAD(+)</name>
        <dbReference type="ChEBI" id="CHEBI:57540"/>
    </ligand>
</feature>
<dbReference type="PRINTS" id="PR00368">
    <property type="entry name" value="FADPNR"/>
</dbReference>
<organism evidence="21 22">
    <name type="scientific">Geotalea daltonii (strain DSM 22248 / JCM 15807 / FRC-32)</name>
    <name type="common">Geobacter daltonii</name>
    <dbReference type="NCBI Taxonomy" id="316067"/>
    <lineage>
        <taxon>Bacteria</taxon>
        <taxon>Pseudomonadati</taxon>
        <taxon>Thermodesulfobacteriota</taxon>
        <taxon>Desulfuromonadia</taxon>
        <taxon>Geobacterales</taxon>
        <taxon>Geobacteraceae</taxon>
        <taxon>Geotalea</taxon>
    </lineage>
</organism>
<evidence type="ECO:0000256" key="6">
    <source>
        <dbReference type="ARBA" id="ARBA00022630"/>
    </source>
</evidence>
<evidence type="ECO:0000259" key="20">
    <source>
        <dbReference type="Pfam" id="PF07992"/>
    </source>
</evidence>
<dbReference type="GO" id="GO:0050661">
    <property type="term" value="F:NADP binding"/>
    <property type="evidence" value="ECO:0007669"/>
    <property type="project" value="InterPro"/>
</dbReference>
<dbReference type="FunFam" id="3.30.390.30:FF:000001">
    <property type="entry name" value="Dihydrolipoyl dehydrogenase"/>
    <property type="match status" value="1"/>
</dbReference>
<dbReference type="HOGENOM" id="CLU_016755_1_2_7"/>
<evidence type="ECO:0000256" key="17">
    <source>
        <dbReference type="PIRSR" id="PIRSR000350-4"/>
    </source>
</evidence>
<evidence type="ECO:0000256" key="1">
    <source>
        <dbReference type="ARBA" id="ARBA00007532"/>
    </source>
</evidence>
<dbReference type="EC" id="1.16.1.1" evidence="3"/>
<evidence type="ECO:0000256" key="2">
    <source>
        <dbReference type="ARBA" id="ARBA00011738"/>
    </source>
</evidence>
<comment type="similarity">
    <text evidence="1 18">Belongs to the class-I pyridine nucleotide-disulfide oxidoreductase family.</text>
</comment>
<feature type="domain" description="Pyridine nucleotide-disulphide oxidoreductase dimerisation" evidence="19">
    <location>
        <begin position="343"/>
        <end position="448"/>
    </location>
</feature>
<evidence type="ECO:0000313" key="21">
    <source>
        <dbReference type="EMBL" id="ACM19362.1"/>
    </source>
</evidence>
<dbReference type="GO" id="GO:0003955">
    <property type="term" value="F:NAD(P)H dehydrogenase (quinone) activity"/>
    <property type="evidence" value="ECO:0007669"/>
    <property type="project" value="TreeGrafter"/>
</dbReference>
<dbReference type="InterPro" id="IPR001100">
    <property type="entry name" value="Pyr_nuc-diS_OxRdtase"/>
</dbReference>
<keyword evidence="13 18" id="KW-0676">Redox-active center</keyword>
<dbReference type="eggNOG" id="COG1249">
    <property type="taxonomic scope" value="Bacteria"/>
</dbReference>
<dbReference type="GO" id="GO:0016152">
    <property type="term" value="F:mercury (II) reductase (NADP+) activity"/>
    <property type="evidence" value="ECO:0007669"/>
    <property type="project" value="UniProtKB-EC"/>
</dbReference>
<dbReference type="SUPFAM" id="SSF51905">
    <property type="entry name" value="FAD/NAD(P)-binding domain"/>
    <property type="match status" value="1"/>
</dbReference>
<dbReference type="GO" id="GO:0045340">
    <property type="term" value="F:mercury ion binding"/>
    <property type="evidence" value="ECO:0007669"/>
    <property type="project" value="InterPro"/>
</dbReference>
<gene>
    <name evidence="21" type="primary">lpdA-3</name>
    <name evidence="21" type="ordered locus">Geob_1001</name>
</gene>
<dbReference type="Proteomes" id="UP000007721">
    <property type="component" value="Chromosome"/>
</dbReference>
<dbReference type="GO" id="GO:0016668">
    <property type="term" value="F:oxidoreductase activity, acting on a sulfur group of donors, NAD(P) as acceptor"/>
    <property type="evidence" value="ECO:0007669"/>
    <property type="project" value="InterPro"/>
</dbReference>
<feature type="domain" description="FAD/NAD(P)-binding" evidence="20">
    <location>
        <begin position="5"/>
        <end position="322"/>
    </location>
</feature>
<dbReference type="SUPFAM" id="SSF55424">
    <property type="entry name" value="FAD/NAD-linked reductases, dimerisation (C-terminal) domain"/>
    <property type="match status" value="1"/>
</dbReference>
<keyword evidence="22" id="KW-1185">Reference proteome</keyword>
<evidence type="ECO:0000256" key="8">
    <source>
        <dbReference type="ARBA" id="ARBA00022827"/>
    </source>
</evidence>
<dbReference type="STRING" id="316067.Geob_1001"/>
<dbReference type="PRINTS" id="PR00411">
    <property type="entry name" value="PNDRDTASEI"/>
</dbReference>
<dbReference type="PANTHER" id="PTHR43014:SF4">
    <property type="entry name" value="PYRIDINE NUCLEOTIDE-DISULFIDE OXIDOREDUCTASE RCLA-RELATED"/>
    <property type="match status" value="1"/>
</dbReference>
<evidence type="ECO:0000313" key="22">
    <source>
        <dbReference type="Proteomes" id="UP000007721"/>
    </source>
</evidence>
<sequence length="467" mass="49502">MSAEDVIIVGSGSTAFAAALRAQTLGLRVKMIEKSVLGGTCINWGCIPSKTLIHGSFVRHTAMAGAQMGTGTATDGIDFPLFFAYKDQVVNHLRQTRYLNVLKKAPKVEVVKGTARFIAPDAVQVEEQVFRSRKILIAAGGHPRTIAIPGLDKIHYLTSRSALLLKTIPESLVIIGGGVIAVELGQMYLRMGSRVTVLEHGRRLLPTVEEEIVMAMQEALAAEGMQIVVNASTCSVSQEGNTTIVEAEVDGTTQQFRAEKLLVAVGTAPATADIGLEKTGIELDGKGFIRVDGQMRTNVPGIWAAGDIVGGMMIATVGAREGIVAIDNMVNPGCGCLMDYHSVPMAIFTDPEVAMVGYTEGAARKAGFSVSVNTMPISAVPKAHVTGDTHGAIKMVADSESGRLLGVHLCCHRGADVINEAALAIRFKLTIDDLAGMLHVYPSMAEGLRLCAQGFSRDISRLSCCAE</sequence>
<evidence type="ECO:0000256" key="9">
    <source>
        <dbReference type="ARBA" id="ARBA00022857"/>
    </source>
</evidence>
<evidence type="ECO:0000256" key="15">
    <source>
        <dbReference type="ARBA" id="ARBA00048984"/>
    </source>
</evidence>
<dbReference type="Pfam" id="PF07992">
    <property type="entry name" value="Pyr_redox_2"/>
    <property type="match status" value="1"/>
</dbReference>
<feature type="binding site" evidence="16">
    <location>
        <position position="199"/>
    </location>
    <ligand>
        <name>NAD(+)</name>
        <dbReference type="ChEBI" id="CHEBI:57540"/>
    </ligand>
</feature>
<evidence type="ECO:0000256" key="4">
    <source>
        <dbReference type="ARBA" id="ARBA00014791"/>
    </source>
</evidence>
<dbReference type="GO" id="GO:0050660">
    <property type="term" value="F:flavin adenine dinucleotide binding"/>
    <property type="evidence" value="ECO:0007669"/>
    <property type="project" value="InterPro"/>
</dbReference>
<evidence type="ECO:0000256" key="10">
    <source>
        <dbReference type="ARBA" id="ARBA00022914"/>
    </source>
</evidence>
<reference evidence="21 22" key="1">
    <citation type="submission" date="2009-01" db="EMBL/GenBank/DDBJ databases">
        <title>Complete sequence of Geobacter sp. FRC-32.</title>
        <authorList>
            <consortium name="US DOE Joint Genome Institute"/>
            <person name="Lucas S."/>
            <person name="Copeland A."/>
            <person name="Lapidus A."/>
            <person name="Glavina del Rio T."/>
            <person name="Dalin E."/>
            <person name="Tice H."/>
            <person name="Bruce D."/>
            <person name="Goodwin L."/>
            <person name="Pitluck S."/>
            <person name="Saunders E."/>
            <person name="Brettin T."/>
            <person name="Detter J.C."/>
            <person name="Han C."/>
            <person name="Larimer F."/>
            <person name="Land M."/>
            <person name="Hauser L."/>
            <person name="Kyrpides N."/>
            <person name="Ovchinnikova G."/>
            <person name="Kostka J."/>
            <person name="Richardson P."/>
        </authorList>
    </citation>
    <scope>NUCLEOTIDE SEQUENCE [LARGE SCALE GENOMIC DNA]</scope>
    <source>
        <strain evidence="22">DSM 22248 / JCM 15807 / FRC-32</strain>
    </source>
</reference>
<dbReference type="InterPro" id="IPR036188">
    <property type="entry name" value="FAD/NAD-bd_sf"/>
</dbReference>
<name>B9M2I3_GEODF</name>
<dbReference type="OrthoDB" id="9786429at2"/>
<keyword evidence="9" id="KW-0521">NADP</keyword>
<evidence type="ECO:0000256" key="11">
    <source>
        <dbReference type="ARBA" id="ARBA00023002"/>
    </source>
</evidence>
<dbReference type="PANTHER" id="PTHR43014">
    <property type="entry name" value="MERCURIC REDUCTASE"/>
    <property type="match status" value="1"/>
</dbReference>
<evidence type="ECO:0000256" key="13">
    <source>
        <dbReference type="ARBA" id="ARBA00023284"/>
    </source>
</evidence>
<dbReference type="NCBIfam" id="TIGR02053">
    <property type="entry name" value="MerA"/>
    <property type="match status" value="1"/>
</dbReference>
<evidence type="ECO:0000259" key="19">
    <source>
        <dbReference type="Pfam" id="PF02852"/>
    </source>
</evidence>
<comment type="cofactor">
    <cofactor evidence="16">
        <name>FAD</name>
        <dbReference type="ChEBI" id="CHEBI:57692"/>
    </cofactor>
    <text evidence="16">Binds 1 FAD per subunit.</text>
</comment>
<dbReference type="InterPro" id="IPR021179">
    <property type="entry name" value="Mercury_reductase_MerA"/>
</dbReference>
<evidence type="ECO:0000256" key="18">
    <source>
        <dbReference type="RuleBase" id="RU003691"/>
    </source>
</evidence>
<feature type="binding site" evidence="16">
    <location>
        <position position="50"/>
    </location>
    <ligand>
        <name>FAD</name>
        <dbReference type="ChEBI" id="CHEBI:57692"/>
    </ligand>
</feature>
<keyword evidence="7" id="KW-0479">Metal-binding</keyword>
<dbReference type="Pfam" id="PF02852">
    <property type="entry name" value="Pyr_redox_dim"/>
    <property type="match status" value="1"/>
</dbReference>
<dbReference type="InterPro" id="IPR004099">
    <property type="entry name" value="Pyr_nucl-diS_OxRdtase_dimer"/>
</dbReference>
<evidence type="ECO:0000256" key="5">
    <source>
        <dbReference type="ARBA" id="ARBA00022466"/>
    </source>
</evidence>
<proteinExistence type="inferred from homology"/>
<keyword evidence="10" id="KW-0476">Mercury</keyword>
<keyword evidence="11 18" id="KW-0560">Oxidoreductase</keyword>
<dbReference type="RefSeq" id="WP_012646091.1">
    <property type="nucleotide sequence ID" value="NC_011979.1"/>
</dbReference>